<dbReference type="Pfam" id="PF00266">
    <property type="entry name" value="Aminotran_5"/>
    <property type="match status" value="1"/>
</dbReference>
<proteinExistence type="predicted"/>
<keyword evidence="4" id="KW-0808">Transferase</keyword>
<comment type="caution">
    <text evidence="4">The sequence shown here is derived from an EMBL/GenBank/DDBJ whole genome shotgun (WGS) entry which is preliminary data.</text>
</comment>
<dbReference type="EMBL" id="NSGP01000001">
    <property type="protein sequence ID" value="PAT11801.1"/>
    <property type="molecule type" value="Genomic_DNA"/>
</dbReference>
<evidence type="ECO:0000259" key="3">
    <source>
        <dbReference type="Pfam" id="PF00266"/>
    </source>
</evidence>
<dbReference type="InterPro" id="IPR000192">
    <property type="entry name" value="Aminotrans_V_dom"/>
</dbReference>
<dbReference type="GO" id="GO:0008453">
    <property type="term" value="F:alanine-glyoxylate transaminase activity"/>
    <property type="evidence" value="ECO:0007669"/>
    <property type="project" value="TreeGrafter"/>
</dbReference>
<name>A0AB36RME1_9CORY</name>
<organism evidence="4 5">
    <name type="scientific">Corynebacterium hadale</name>
    <dbReference type="NCBI Taxonomy" id="2026255"/>
    <lineage>
        <taxon>Bacteria</taxon>
        <taxon>Bacillati</taxon>
        <taxon>Actinomycetota</taxon>
        <taxon>Actinomycetes</taxon>
        <taxon>Mycobacteriales</taxon>
        <taxon>Corynebacteriaceae</taxon>
        <taxon>Corynebacterium</taxon>
    </lineage>
</organism>
<dbReference type="InterPro" id="IPR015424">
    <property type="entry name" value="PyrdxlP-dep_Trfase"/>
</dbReference>
<keyword evidence="4" id="KW-0032">Aminotransferase</keyword>
<dbReference type="AlphaFoldDB" id="A0AB36RME1"/>
<dbReference type="Gene3D" id="3.40.640.10">
    <property type="entry name" value="Type I PLP-dependent aspartate aminotransferase-like (Major domain)"/>
    <property type="match status" value="1"/>
</dbReference>
<evidence type="ECO:0000256" key="1">
    <source>
        <dbReference type="ARBA" id="ARBA00001933"/>
    </source>
</evidence>
<evidence type="ECO:0000313" key="5">
    <source>
        <dbReference type="Proteomes" id="UP000218041"/>
    </source>
</evidence>
<dbReference type="SUPFAM" id="SSF53383">
    <property type="entry name" value="PLP-dependent transferases"/>
    <property type="match status" value="1"/>
</dbReference>
<dbReference type="PANTHER" id="PTHR21152:SF40">
    <property type="entry name" value="ALANINE--GLYOXYLATE AMINOTRANSFERASE"/>
    <property type="match status" value="1"/>
</dbReference>
<dbReference type="GO" id="GO:0004760">
    <property type="term" value="F:L-serine-pyruvate transaminase activity"/>
    <property type="evidence" value="ECO:0007669"/>
    <property type="project" value="TreeGrafter"/>
</dbReference>
<dbReference type="RefSeq" id="WP_095546883.1">
    <property type="nucleotide sequence ID" value="NZ_NSGM01000004.1"/>
</dbReference>
<feature type="domain" description="Aminotransferase class V" evidence="3">
    <location>
        <begin position="23"/>
        <end position="210"/>
    </location>
</feature>
<reference evidence="4 5" key="1">
    <citation type="submission" date="2017-08" db="EMBL/GenBank/DDBJ databases">
        <title>Whole genome sequences of 6 clinical strains closest to Corynebacterium imitans.</title>
        <authorList>
            <person name="Bernier A.-M."/>
            <person name="Burdz T."/>
            <person name="Bernard K."/>
        </authorList>
    </citation>
    <scope>NUCLEOTIDE SEQUENCE [LARGE SCALE GENOMIC DNA]</scope>
    <source>
        <strain evidence="4 5">NML92-0415</strain>
    </source>
</reference>
<dbReference type="PANTHER" id="PTHR21152">
    <property type="entry name" value="AMINOTRANSFERASE CLASS V"/>
    <property type="match status" value="1"/>
</dbReference>
<accession>A0AB36RME1</accession>
<dbReference type="InterPro" id="IPR015421">
    <property type="entry name" value="PyrdxlP-dep_Trfase_major"/>
</dbReference>
<keyword evidence="2" id="KW-0663">Pyridoxal phosphate</keyword>
<evidence type="ECO:0000313" key="4">
    <source>
        <dbReference type="EMBL" id="PAT11801.1"/>
    </source>
</evidence>
<gene>
    <name evidence="4" type="ORF">CKJ80_00845</name>
</gene>
<dbReference type="Gene3D" id="3.90.1150.10">
    <property type="entry name" value="Aspartate Aminotransferase, domain 1"/>
    <property type="match status" value="1"/>
</dbReference>
<dbReference type="Proteomes" id="UP000218041">
    <property type="component" value="Unassembled WGS sequence"/>
</dbReference>
<evidence type="ECO:0000256" key="2">
    <source>
        <dbReference type="ARBA" id="ARBA00022898"/>
    </source>
</evidence>
<dbReference type="InterPro" id="IPR015422">
    <property type="entry name" value="PyrdxlP-dep_Trfase_small"/>
</dbReference>
<sequence>MTQLPRPDIDADGLLEYSVVFTDRSLNHMSQKFISATQEMLTLLTSTYGADSAALIPGGGTAAMEAVARQLFTGKKVLILRSGLFTYRWSQIIESGQITDPDSVRVLNAQPTSQESQPSFAPPALEEVRGIVEKHQPDVIVTAHTETAAGLTLPDDYIAGLGEIAKDNGALFVLDCIAAGASFPNMESQGIDVLVSAPQKSWSGSPSTGYVLLSPKGREAVLASESTSFTLDLKKWLGIFDGYRDGKAGYHSTLPTDTILHNLEIMRESAEVGLGVLAQHQETLGRLVREAAYQRGFRSVAADGFESNGVVVLYAQNPEQQSGAAFKPKGLQIASGVPLQIGEGDGFSTFRIGLFGLDKWADPQAAAQRFIDVLDAL</sequence>
<comment type="cofactor">
    <cofactor evidence="1">
        <name>pyridoxal 5'-phosphate</name>
        <dbReference type="ChEBI" id="CHEBI:597326"/>
    </cofactor>
</comment>
<dbReference type="GO" id="GO:0019265">
    <property type="term" value="P:glycine biosynthetic process, by transamination of glyoxylate"/>
    <property type="evidence" value="ECO:0007669"/>
    <property type="project" value="TreeGrafter"/>
</dbReference>
<protein>
    <submittedName>
        <fullName evidence="4">Aminotransferase</fullName>
    </submittedName>
</protein>